<proteinExistence type="predicted"/>
<reference evidence="1 2" key="1">
    <citation type="submission" date="2018-05" db="EMBL/GenBank/DDBJ databases">
        <title>A metagenomic window into the 2 km-deep terrestrial subsurface aquifer revealed taxonomically and functionally diverse microbial community comprising novel uncultured bacterial lineages.</title>
        <authorList>
            <person name="Kadnikov V.V."/>
            <person name="Mardanov A.V."/>
            <person name="Beletsky A.V."/>
            <person name="Banks D."/>
            <person name="Pimenov N.V."/>
            <person name="Frank Y.A."/>
            <person name="Karnachuk O.V."/>
            <person name="Ravin N.V."/>
        </authorList>
    </citation>
    <scope>NUCLEOTIDE SEQUENCE [LARGE SCALE GENOMIC DNA]</scope>
    <source>
        <strain evidence="1">BY5</strain>
    </source>
</reference>
<sequence>MEQNRLNVRKRVSPDRVKELLGGIGHRRFRPLQKELIKDLEAEGFRSIALELYLRLAGWSHTGGTYVHASAEVRALCRELFGYELPERIGTFALKDFRYRTGAGLEKIVLEVFRYHARHLAKD</sequence>
<comment type="caution">
    <text evidence="1">The sequence shown here is derived from an EMBL/GenBank/DDBJ whole genome shotgun (WGS) entry which is preliminary data.</text>
</comment>
<gene>
    <name evidence="1" type="ORF">OZSIB_2558</name>
</gene>
<name>A0A367ZV20_9BACT</name>
<dbReference type="EMBL" id="QOQW01000003">
    <property type="protein sequence ID" value="RCK81181.1"/>
    <property type="molecule type" value="Genomic_DNA"/>
</dbReference>
<evidence type="ECO:0000313" key="1">
    <source>
        <dbReference type="EMBL" id="RCK81181.1"/>
    </source>
</evidence>
<protein>
    <submittedName>
        <fullName evidence="1">Uncharacterized protein</fullName>
    </submittedName>
</protein>
<dbReference type="AlphaFoldDB" id="A0A367ZV20"/>
<evidence type="ECO:0000313" key="2">
    <source>
        <dbReference type="Proteomes" id="UP000252355"/>
    </source>
</evidence>
<dbReference type="Proteomes" id="UP000252355">
    <property type="component" value="Unassembled WGS sequence"/>
</dbReference>
<accession>A0A367ZV20</accession>
<organism evidence="1 2">
    <name type="scientific">Candidatus Ozemobacter sibiricus</name>
    <dbReference type="NCBI Taxonomy" id="2268124"/>
    <lineage>
        <taxon>Bacteria</taxon>
        <taxon>Candidatus Ozemobacteria</taxon>
        <taxon>Candidatus Ozemobacterales</taxon>
        <taxon>Candidatus Ozemobacteraceae</taxon>
        <taxon>Candidatus Ozemobacter</taxon>
    </lineage>
</organism>